<dbReference type="InterPro" id="IPR000719">
    <property type="entry name" value="Prot_kinase_dom"/>
</dbReference>
<protein>
    <recommendedName>
        <fullName evidence="1">Protein kinase domain-containing protein</fullName>
    </recommendedName>
</protein>
<reference evidence="2 3" key="1">
    <citation type="journal article" date="2024" name="Commun. Biol.">
        <title>Comparative genomic analysis of thermophilic fungi reveals convergent evolutionary adaptations and gene losses.</title>
        <authorList>
            <person name="Steindorff A.S."/>
            <person name="Aguilar-Pontes M.V."/>
            <person name="Robinson A.J."/>
            <person name="Andreopoulos B."/>
            <person name="LaButti K."/>
            <person name="Kuo A."/>
            <person name="Mondo S."/>
            <person name="Riley R."/>
            <person name="Otillar R."/>
            <person name="Haridas S."/>
            <person name="Lipzen A."/>
            <person name="Grimwood J."/>
            <person name="Schmutz J."/>
            <person name="Clum A."/>
            <person name="Reid I.D."/>
            <person name="Moisan M.C."/>
            <person name="Butler G."/>
            <person name="Nguyen T.T.M."/>
            <person name="Dewar K."/>
            <person name="Conant G."/>
            <person name="Drula E."/>
            <person name="Henrissat B."/>
            <person name="Hansel C."/>
            <person name="Singer S."/>
            <person name="Hutchinson M.I."/>
            <person name="de Vries R.P."/>
            <person name="Natvig D.O."/>
            <person name="Powell A.J."/>
            <person name="Tsang A."/>
            <person name="Grigoriev I.V."/>
        </authorList>
    </citation>
    <scope>NUCLEOTIDE SEQUENCE [LARGE SCALE GENOMIC DNA]</scope>
    <source>
        <strain evidence="2 3">CBS 494.80</strain>
    </source>
</reference>
<comment type="caution">
    <text evidence="2">The sequence shown here is derived from an EMBL/GenBank/DDBJ whole genome shotgun (WGS) entry which is preliminary data.</text>
</comment>
<feature type="domain" description="Protein kinase" evidence="1">
    <location>
        <begin position="119"/>
        <end position="345"/>
    </location>
</feature>
<evidence type="ECO:0000313" key="3">
    <source>
        <dbReference type="Proteomes" id="UP001595075"/>
    </source>
</evidence>
<gene>
    <name evidence="2" type="ORF">VTL71DRAFT_11655</name>
</gene>
<keyword evidence="3" id="KW-1185">Reference proteome</keyword>
<dbReference type="PROSITE" id="PS50011">
    <property type="entry name" value="PROTEIN_KINASE_DOM"/>
    <property type="match status" value="1"/>
</dbReference>
<evidence type="ECO:0000259" key="1">
    <source>
        <dbReference type="PROSITE" id="PS50011"/>
    </source>
</evidence>
<name>A0ABR4CRD6_9HELO</name>
<organism evidence="2 3">
    <name type="scientific">Oculimacula yallundae</name>
    <dbReference type="NCBI Taxonomy" id="86028"/>
    <lineage>
        <taxon>Eukaryota</taxon>
        <taxon>Fungi</taxon>
        <taxon>Dikarya</taxon>
        <taxon>Ascomycota</taxon>
        <taxon>Pezizomycotina</taxon>
        <taxon>Leotiomycetes</taxon>
        <taxon>Helotiales</taxon>
        <taxon>Ploettnerulaceae</taxon>
        <taxon>Oculimacula</taxon>
    </lineage>
</organism>
<proteinExistence type="predicted"/>
<dbReference type="Gene3D" id="1.10.510.10">
    <property type="entry name" value="Transferase(Phosphotransferase) domain 1"/>
    <property type="match status" value="1"/>
</dbReference>
<accession>A0ABR4CRD6</accession>
<dbReference type="InterPro" id="IPR011009">
    <property type="entry name" value="Kinase-like_dom_sf"/>
</dbReference>
<dbReference type="EMBL" id="JAZHXI010000004">
    <property type="protein sequence ID" value="KAL2072312.1"/>
    <property type="molecule type" value="Genomic_DNA"/>
</dbReference>
<evidence type="ECO:0000313" key="2">
    <source>
        <dbReference type="EMBL" id="KAL2072312.1"/>
    </source>
</evidence>
<dbReference type="SUPFAM" id="SSF56112">
    <property type="entry name" value="Protein kinase-like (PK-like)"/>
    <property type="match status" value="1"/>
</dbReference>
<dbReference type="Proteomes" id="UP001595075">
    <property type="component" value="Unassembled WGS sequence"/>
</dbReference>
<sequence length="345" mass="39521">MEDTIPRYAVVDFAFGVNLDAQLTAICRTKRFYITLSAENLRDPKHTEASEYEQEYLRLLHAIQFEDQAEFNPGEPDPFEAMTHWVVTPFFPVFRELAPQLSSTPQMQTLQEYFNPLTFFFTLKVVNGTLTPIPTPEKSHNLEFLTPSMELPPFLLDADVPIFNPSSLNVDWDPESEGAQFPTKVFGDKHEPYFFKATARGNSAAITREIEMLLSLERAGLSAKIRVPRLSGYVQDNGQKNVIGLLLTYIERKDTLQGILLDKPELALRKKWFLNIEYMLKLLHKADIVWGDAKADNILIDMANKAWMIDFGGSYTFGWVDKDKINTIEGDLQGLQRIKEYLEVE</sequence>